<protein>
    <submittedName>
        <fullName evidence="1">Uncharacterized protein</fullName>
    </submittedName>
</protein>
<gene>
    <name evidence="1" type="ORF">L2E82_19062</name>
</gene>
<keyword evidence="2" id="KW-1185">Reference proteome</keyword>
<evidence type="ECO:0000313" key="1">
    <source>
        <dbReference type="EMBL" id="KAI3768404.1"/>
    </source>
</evidence>
<sequence length="108" mass="12008">MLIISIWWELKGKKFWRERGVEGALKDRLGRIESVTNKYARSSMAVTFHLDRTYSIEDGGGLEKRVDGPVGVMTLSKASLATDGDVARLEPSTSKRKVTPLDQKVIGT</sequence>
<dbReference type="EMBL" id="CM042011">
    <property type="protein sequence ID" value="KAI3768404.1"/>
    <property type="molecule type" value="Genomic_DNA"/>
</dbReference>
<comment type="caution">
    <text evidence="1">The sequence shown here is derived from an EMBL/GenBank/DDBJ whole genome shotgun (WGS) entry which is preliminary data.</text>
</comment>
<reference evidence="1 2" key="2">
    <citation type="journal article" date="2022" name="Mol. Ecol. Resour.">
        <title>The genomes of chicory, endive, great burdock and yacon provide insights into Asteraceae paleo-polyploidization history and plant inulin production.</title>
        <authorList>
            <person name="Fan W."/>
            <person name="Wang S."/>
            <person name="Wang H."/>
            <person name="Wang A."/>
            <person name="Jiang F."/>
            <person name="Liu H."/>
            <person name="Zhao H."/>
            <person name="Xu D."/>
            <person name="Zhang Y."/>
        </authorList>
    </citation>
    <scope>NUCLEOTIDE SEQUENCE [LARGE SCALE GENOMIC DNA]</scope>
    <source>
        <strain evidence="2">cv. Punajuju</strain>
        <tissue evidence="1">Leaves</tissue>
    </source>
</reference>
<reference evidence="2" key="1">
    <citation type="journal article" date="2022" name="Mol. Ecol. Resour.">
        <title>The genomes of chicory, endive, great burdock and yacon provide insights into Asteraceae palaeo-polyploidization history and plant inulin production.</title>
        <authorList>
            <person name="Fan W."/>
            <person name="Wang S."/>
            <person name="Wang H."/>
            <person name="Wang A."/>
            <person name="Jiang F."/>
            <person name="Liu H."/>
            <person name="Zhao H."/>
            <person name="Xu D."/>
            <person name="Zhang Y."/>
        </authorList>
    </citation>
    <scope>NUCLEOTIDE SEQUENCE [LARGE SCALE GENOMIC DNA]</scope>
    <source>
        <strain evidence="2">cv. Punajuju</strain>
    </source>
</reference>
<accession>A0ACB9FAU6</accession>
<name>A0ACB9FAU6_CICIN</name>
<organism evidence="1 2">
    <name type="scientific">Cichorium intybus</name>
    <name type="common">Chicory</name>
    <dbReference type="NCBI Taxonomy" id="13427"/>
    <lineage>
        <taxon>Eukaryota</taxon>
        <taxon>Viridiplantae</taxon>
        <taxon>Streptophyta</taxon>
        <taxon>Embryophyta</taxon>
        <taxon>Tracheophyta</taxon>
        <taxon>Spermatophyta</taxon>
        <taxon>Magnoliopsida</taxon>
        <taxon>eudicotyledons</taxon>
        <taxon>Gunneridae</taxon>
        <taxon>Pentapetalae</taxon>
        <taxon>asterids</taxon>
        <taxon>campanulids</taxon>
        <taxon>Asterales</taxon>
        <taxon>Asteraceae</taxon>
        <taxon>Cichorioideae</taxon>
        <taxon>Cichorieae</taxon>
        <taxon>Cichoriinae</taxon>
        <taxon>Cichorium</taxon>
    </lineage>
</organism>
<dbReference type="Proteomes" id="UP001055811">
    <property type="component" value="Linkage Group LG03"/>
</dbReference>
<evidence type="ECO:0000313" key="2">
    <source>
        <dbReference type="Proteomes" id="UP001055811"/>
    </source>
</evidence>
<proteinExistence type="predicted"/>